<evidence type="ECO:0000256" key="2">
    <source>
        <dbReference type="ARBA" id="ARBA00022679"/>
    </source>
</evidence>
<dbReference type="AlphaFoldDB" id="A0A2Z3YXW9"/>
<dbReference type="SFLD" id="SFLDS00005">
    <property type="entry name" value="Isoprenoid_Synthase_Type_I"/>
    <property type="match status" value="1"/>
</dbReference>
<dbReference type="GO" id="GO:0004311">
    <property type="term" value="F:geranylgeranyl diphosphate synthase activity"/>
    <property type="evidence" value="ECO:0007669"/>
    <property type="project" value="InterPro"/>
</dbReference>
<accession>A0A2Z3YXW9</accession>
<dbReference type="InterPro" id="IPR044843">
    <property type="entry name" value="Trans_IPPS_bact-type"/>
</dbReference>
<dbReference type="SFLD" id="SFLDG01018">
    <property type="entry name" value="Squalene/Phytoene_Synthase_Lik"/>
    <property type="match status" value="1"/>
</dbReference>
<keyword evidence="4" id="KW-1185">Reference proteome</keyword>
<name>A0A2Z3YXW9_9CORY</name>
<dbReference type="Proteomes" id="UP000247696">
    <property type="component" value="Chromosome"/>
</dbReference>
<organism evidence="3 4">
    <name type="scientific">Corynebacterium provencense</name>
    <dbReference type="NCBI Taxonomy" id="1737425"/>
    <lineage>
        <taxon>Bacteria</taxon>
        <taxon>Bacillati</taxon>
        <taxon>Actinomycetota</taxon>
        <taxon>Actinomycetes</taxon>
        <taxon>Mycobacteriales</taxon>
        <taxon>Corynebacteriaceae</taxon>
        <taxon>Corynebacterium</taxon>
    </lineage>
</organism>
<dbReference type="SUPFAM" id="SSF48576">
    <property type="entry name" value="Terpenoid synthases"/>
    <property type="match status" value="1"/>
</dbReference>
<evidence type="ECO:0000313" key="3">
    <source>
        <dbReference type="EMBL" id="AWT26947.1"/>
    </source>
</evidence>
<dbReference type="EMBL" id="CP024988">
    <property type="protein sequence ID" value="AWT26947.1"/>
    <property type="molecule type" value="Genomic_DNA"/>
</dbReference>
<dbReference type="STRING" id="1737425.GCA_900049755_01145"/>
<reference evidence="4" key="1">
    <citation type="submission" date="2017-11" db="EMBL/GenBank/DDBJ databases">
        <title>Otitis media/interna in a cat caused by the recently described species Corynebacterium provencense.</title>
        <authorList>
            <person name="Kittl S."/>
            <person name="Brodard I."/>
            <person name="Rychener L."/>
            <person name="Jores J."/>
            <person name="Roosje P."/>
            <person name="Gobeli Brawand S."/>
        </authorList>
    </citation>
    <scope>NUCLEOTIDE SEQUENCE [LARGE SCALE GENOMIC DNA]</scope>
    <source>
        <strain evidence="4">17KM38</strain>
    </source>
</reference>
<protein>
    <submittedName>
        <fullName evidence="3">All-trans-phytoene synthase</fullName>
    </submittedName>
</protein>
<dbReference type="InterPro" id="IPR008949">
    <property type="entry name" value="Isoprenoid_synthase_dom_sf"/>
</dbReference>
<dbReference type="UniPathway" id="UPA00799"/>
<dbReference type="PROSITE" id="PS01045">
    <property type="entry name" value="SQUALEN_PHYTOEN_SYN_2"/>
    <property type="match status" value="1"/>
</dbReference>
<proteinExistence type="predicted"/>
<dbReference type="InterPro" id="IPR019845">
    <property type="entry name" value="Squalene/phytoene_synthase_CS"/>
</dbReference>
<dbReference type="Gene3D" id="1.10.600.10">
    <property type="entry name" value="Farnesyl Diphosphate Synthase"/>
    <property type="match status" value="1"/>
</dbReference>
<dbReference type="InterPro" id="IPR002060">
    <property type="entry name" value="Squ/phyt_synthse"/>
</dbReference>
<gene>
    <name evidence="3" type="primary">crtB</name>
    <name evidence="3" type="ORF">Csp1_21960</name>
</gene>
<dbReference type="RefSeq" id="WP_227871044.1">
    <property type="nucleotide sequence ID" value="NZ_CP024988.1"/>
</dbReference>
<evidence type="ECO:0000313" key="4">
    <source>
        <dbReference type="Proteomes" id="UP000247696"/>
    </source>
</evidence>
<keyword evidence="2" id="KW-0808">Transferase</keyword>
<comment type="pathway">
    <text evidence="1">Carotenoid biosynthesis; phytoene biosynthesis.</text>
</comment>
<dbReference type="SFLD" id="SFLDG01212">
    <property type="entry name" value="Phytoene_synthase_like"/>
    <property type="match status" value="1"/>
</dbReference>
<dbReference type="KEGG" id="cpre:Csp1_21960"/>
<dbReference type="GO" id="GO:0008299">
    <property type="term" value="P:isoprenoid biosynthetic process"/>
    <property type="evidence" value="ECO:0007669"/>
    <property type="project" value="UniProtKB-ARBA"/>
</dbReference>
<sequence length="291" mass="31592">MQSRWRLEPGTLYDDLADRVAAGVMSRYSTSFSLATRLLGRPVRRDIRNLYAVVRVADEIVDGAATTAGESPQRVRELLDAYAQAVTSAPGRSFHTDPVLHAWAGTARRCRLDPADMEAFFTSMRSDLDPVVHDRRSLASYIHGSAEVIGLMCLDIFITHGSVTADRDWLREGASSMGSAFQKINFLRDIGADTSVLHRSYLPEPFTGDARDRLLDECSDELDVGCTRIPALPVGARAGVAAAAALYRELLDRLRATPVDDLTGPRAVRVSVPAPVKALVTAKAAGRAVLS</sequence>
<evidence type="ECO:0000256" key="1">
    <source>
        <dbReference type="ARBA" id="ARBA00004684"/>
    </source>
</evidence>
<dbReference type="Pfam" id="PF00494">
    <property type="entry name" value="SQS_PSY"/>
    <property type="match status" value="1"/>
</dbReference>
<dbReference type="PANTHER" id="PTHR31480">
    <property type="entry name" value="BIFUNCTIONAL LYCOPENE CYCLASE/PHYTOENE SYNTHASE"/>
    <property type="match status" value="1"/>
</dbReference>